<name>A0A8J7AKB6_9CYAN</name>
<sequence length="232" mass="26475">MRRLVELSSKEAKRHFLKGSSYFNGDMPSYISFEPILSDVDTALGSRYYSELKNKNPCDSQGVNYNFIANKDGRFSWRPLELMHPAIYVSLIYVICESQNWEHITQRFSEFEGGAVDCCSTLVVSVDSQTDVATQIKSWWQRVEQQSLSYSLEFSRILHTDVTDCYSSLYTHSISWALHGVEEAKQKRRMNALLGNRIDSHIQAGRHGQTNGISQGSVLINGLHSRNCAWFC</sequence>
<evidence type="ECO:0000313" key="1">
    <source>
        <dbReference type="EMBL" id="MBE9079273.1"/>
    </source>
</evidence>
<protein>
    <submittedName>
        <fullName evidence="1">RNA-directed DNA polymerase</fullName>
    </submittedName>
</protein>
<dbReference type="RefSeq" id="WP_193910063.1">
    <property type="nucleotide sequence ID" value="NZ_JADEXG010000051.1"/>
</dbReference>
<organism evidence="1 2">
    <name type="scientific">Vasconcelosia minhoensis LEGE 07310</name>
    <dbReference type="NCBI Taxonomy" id="915328"/>
    <lineage>
        <taxon>Bacteria</taxon>
        <taxon>Bacillati</taxon>
        <taxon>Cyanobacteriota</taxon>
        <taxon>Cyanophyceae</taxon>
        <taxon>Nodosilineales</taxon>
        <taxon>Cymatolegaceae</taxon>
        <taxon>Vasconcelosia</taxon>
        <taxon>Vasconcelosia minhoensis</taxon>
    </lineage>
</organism>
<dbReference type="CDD" id="cd01646">
    <property type="entry name" value="RT_Bac_retron_I"/>
    <property type="match status" value="1"/>
</dbReference>
<dbReference type="AlphaFoldDB" id="A0A8J7AKB6"/>
<evidence type="ECO:0000313" key="2">
    <source>
        <dbReference type="Proteomes" id="UP000636505"/>
    </source>
</evidence>
<keyword evidence="1" id="KW-0808">Transferase</keyword>
<accession>A0A8J7AKB6</accession>
<keyword evidence="1" id="KW-0695">RNA-directed DNA polymerase</keyword>
<keyword evidence="2" id="KW-1185">Reference proteome</keyword>
<gene>
    <name evidence="1" type="ORF">IQ241_18555</name>
</gene>
<dbReference type="GO" id="GO:0003964">
    <property type="term" value="F:RNA-directed DNA polymerase activity"/>
    <property type="evidence" value="ECO:0007669"/>
    <property type="project" value="UniProtKB-KW"/>
</dbReference>
<dbReference type="Proteomes" id="UP000636505">
    <property type="component" value="Unassembled WGS sequence"/>
</dbReference>
<comment type="caution">
    <text evidence="1">The sequence shown here is derived from an EMBL/GenBank/DDBJ whole genome shotgun (WGS) entry which is preliminary data.</text>
</comment>
<dbReference type="EMBL" id="JADEXG010000051">
    <property type="protein sequence ID" value="MBE9079273.1"/>
    <property type="molecule type" value="Genomic_DNA"/>
</dbReference>
<proteinExistence type="predicted"/>
<reference evidence="1" key="1">
    <citation type="submission" date="2020-10" db="EMBL/GenBank/DDBJ databases">
        <authorList>
            <person name="Castelo-Branco R."/>
            <person name="Eusebio N."/>
            <person name="Adriana R."/>
            <person name="Vieira A."/>
            <person name="Brugerolle De Fraissinette N."/>
            <person name="Rezende De Castro R."/>
            <person name="Schneider M.P."/>
            <person name="Vasconcelos V."/>
            <person name="Leao P.N."/>
        </authorList>
    </citation>
    <scope>NUCLEOTIDE SEQUENCE</scope>
    <source>
        <strain evidence="1">LEGE 07310</strain>
    </source>
</reference>
<keyword evidence="1" id="KW-0548">Nucleotidyltransferase</keyword>